<evidence type="ECO:0000313" key="2">
    <source>
        <dbReference type="EMBL" id="RNJ51352.1"/>
    </source>
</evidence>
<dbReference type="Proteomes" id="UP000268623">
    <property type="component" value="Unassembled WGS sequence"/>
</dbReference>
<dbReference type="EMBL" id="QWDD01000001">
    <property type="protein sequence ID" value="RNJ51352.1"/>
    <property type="molecule type" value="Genomic_DNA"/>
</dbReference>
<accession>A0A3M9XU85</accession>
<evidence type="ECO:0000313" key="3">
    <source>
        <dbReference type="Proteomes" id="UP000268623"/>
    </source>
</evidence>
<comment type="caution">
    <text evidence="2">The sequence shown here is derived from an EMBL/GenBank/DDBJ whole genome shotgun (WGS) entry which is preliminary data.</text>
</comment>
<gene>
    <name evidence="2" type="ORF">D1O30_18900</name>
</gene>
<evidence type="ECO:0000256" key="1">
    <source>
        <dbReference type="SAM" id="MobiDB-lite"/>
    </source>
</evidence>
<reference evidence="2 3" key="1">
    <citation type="submission" date="2018-08" db="EMBL/GenBank/DDBJ databases">
        <title>Genome sequence of Methylocystis hirsuta CSC1, a methanotroph able to accumulate PHAs.</title>
        <authorList>
            <person name="Bordel S."/>
            <person name="Rodriguez E."/>
            <person name="Gancedo J."/>
            <person name="Munoz R."/>
        </authorList>
    </citation>
    <scope>NUCLEOTIDE SEQUENCE [LARGE SCALE GENOMIC DNA]</scope>
    <source>
        <strain evidence="2 3">CSC1</strain>
    </source>
</reference>
<sequence>MRMDAGLAGASEMNRAHAQVRRRTAPFDETRNDPNVAKPIAFRRSRGRPLRPALFCAACSAS</sequence>
<feature type="region of interest" description="Disordered" evidence="1">
    <location>
        <begin position="1"/>
        <end position="36"/>
    </location>
</feature>
<name>A0A3M9XU85_9HYPH</name>
<keyword evidence="3" id="KW-1185">Reference proteome</keyword>
<proteinExistence type="predicted"/>
<protein>
    <submittedName>
        <fullName evidence="2">Uncharacterized protein</fullName>
    </submittedName>
</protein>
<organism evidence="2 3">
    <name type="scientific">Methylocystis hirsuta</name>
    <dbReference type="NCBI Taxonomy" id="369798"/>
    <lineage>
        <taxon>Bacteria</taxon>
        <taxon>Pseudomonadati</taxon>
        <taxon>Pseudomonadota</taxon>
        <taxon>Alphaproteobacteria</taxon>
        <taxon>Hyphomicrobiales</taxon>
        <taxon>Methylocystaceae</taxon>
        <taxon>Methylocystis</taxon>
    </lineage>
</organism>
<dbReference type="AlphaFoldDB" id="A0A3M9XU85"/>